<accession>A0A0D0VQ75</accession>
<comment type="cofactor">
    <cofactor evidence="1">
        <name>Mg(2+)</name>
        <dbReference type="ChEBI" id="CHEBI:18420"/>
    </cofactor>
</comment>
<dbReference type="GO" id="GO:0006020">
    <property type="term" value="P:inositol metabolic process"/>
    <property type="evidence" value="ECO:0007669"/>
    <property type="project" value="TreeGrafter"/>
</dbReference>
<dbReference type="PANTHER" id="PTHR20854:SF4">
    <property type="entry name" value="INOSITOL-1-MONOPHOSPHATASE-RELATED"/>
    <property type="match status" value="1"/>
</dbReference>
<dbReference type="PRINTS" id="PR00377">
    <property type="entry name" value="IMPHPHTASES"/>
</dbReference>
<dbReference type="RefSeq" id="WP_043965370.1">
    <property type="nucleotide sequence ID" value="NZ_JBEZEN010000002.1"/>
</dbReference>
<sequence length="282" mass="29581">MADLTDTLTDDVAELLHRAATDVVLPLFQQLDDADVTEKAPGDLVTVADQRAEELISAGLRRLRPGSVVVGEEAVADDSSLLGHLRPGGAGGGHLSGGGDVWLVDPVDGTANFAAGRRPFALMVALLTGGEQVGAWVLDPLGGTLAVARAGHGTTVNGAPVRIGDAVPPPGELRGTAMTQFLPPKLRRRAEAGGERIGALLPGQHCAGREYLDMLVGEQQFVLFWRTLPWDHAPGALLVREAGGVARRFDGSDYHPAEDAPGLLVAANERVWAEAREALILD</sequence>
<dbReference type="Gene3D" id="3.40.190.80">
    <property type="match status" value="1"/>
</dbReference>
<dbReference type="GO" id="GO:0046872">
    <property type="term" value="F:metal ion binding"/>
    <property type="evidence" value="ECO:0007669"/>
    <property type="project" value="UniProtKB-KW"/>
</dbReference>
<keyword evidence="3" id="KW-1185">Reference proteome</keyword>
<dbReference type="PATRIC" id="fig|47853.6.peg.3854"/>
<feature type="binding site" evidence="1">
    <location>
        <position position="231"/>
    </location>
    <ligand>
        <name>Mg(2+)</name>
        <dbReference type="ChEBI" id="CHEBI:18420"/>
        <label>1</label>
        <note>catalytic</note>
    </ligand>
</feature>
<feature type="binding site" evidence="1">
    <location>
        <position position="108"/>
    </location>
    <ligand>
        <name>Mg(2+)</name>
        <dbReference type="ChEBI" id="CHEBI:18420"/>
        <label>1</label>
        <note>catalytic</note>
    </ligand>
</feature>
<dbReference type="AlphaFoldDB" id="A0A0D0VQ75"/>
<protein>
    <submittedName>
        <fullName evidence="2">Inositol monophosphatase</fullName>
    </submittedName>
</protein>
<comment type="caution">
    <text evidence="2">The sequence shown here is derived from an EMBL/GenBank/DDBJ whole genome shotgun (WGS) entry which is preliminary data.</text>
</comment>
<dbReference type="EMBL" id="JXSX01000002">
    <property type="protein sequence ID" value="KIR62908.1"/>
    <property type="molecule type" value="Genomic_DNA"/>
</dbReference>
<keyword evidence="1" id="KW-0460">Magnesium</keyword>
<proteinExistence type="predicted"/>
<dbReference type="PANTHER" id="PTHR20854">
    <property type="entry name" value="INOSITOL MONOPHOSPHATASE"/>
    <property type="match status" value="1"/>
</dbReference>
<gene>
    <name evidence="2" type="ORF">TK50_18425</name>
</gene>
<evidence type="ECO:0000256" key="1">
    <source>
        <dbReference type="PIRSR" id="PIRSR600760-2"/>
    </source>
</evidence>
<dbReference type="GO" id="GO:0008934">
    <property type="term" value="F:inositol monophosphate 1-phosphatase activity"/>
    <property type="evidence" value="ECO:0007669"/>
    <property type="project" value="TreeGrafter"/>
</dbReference>
<reference evidence="2 3" key="1">
    <citation type="submission" date="2015-01" db="EMBL/GenBank/DDBJ databases">
        <title>Sequencing and annotation of Micromonospora carbonacea strain JXNU-1 genome.</title>
        <authorList>
            <person name="Long Z."/>
            <person name="Huang Y."/>
            <person name="Jiang Y."/>
        </authorList>
    </citation>
    <scope>NUCLEOTIDE SEQUENCE [LARGE SCALE GENOMIC DNA]</scope>
    <source>
        <strain evidence="2 3">JXNU-1</strain>
    </source>
</reference>
<dbReference type="Proteomes" id="UP000032254">
    <property type="component" value="Unassembled WGS sequence"/>
</dbReference>
<dbReference type="GeneID" id="301306029"/>
<dbReference type="Pfam" id="PF00459">
    <property type="entry name" value="Inositol_P"/>
    <property type="match status" value="1"/>
</dbReference>
<dbReference type="SUPFAM" id="SSF56655">
    <property type="entry name" value="Carbohydrate phosphatase"/>
    <property type="match status" value="1"/>
</dbReference>
<keyword evidence="1" id="KW-0479">Metal-binding</keyword>
<feature type="binding site" evidence="1">
    <location>
        <position position="72"/>
    </location>
    <ligand>
        <name>Mg(2+)</name>
        <dbReference type="ChEBI" id="CHEBI:18420"/>
        <label>1</label>
        <note>catalytic</note>
    </ligand>
</feature>
<dbReference type="OrthoDB" id="9772456at2"/>
<dbReference type="Gene3D" id="3.30.540.10">
    <property type="entry name" value="Fructose-1,6-Bisphosphatase, subunit A, domain 1"/>
    <property type="match status" value="1"/>
</dbReference>
<dbReference type="GO" id="GO:0007165">
    <property type="term" value="P:signal transduction"/>
    <property type="evidence" value="ECO:0007669"/>
    <property type="project" value="TreeGrafter"/>
</dbReference>
<evidence type="ECO:0000313" key="3">
    <source>
        <dbReference type="Proteomes" id="UP000032254"/>
    </source>
</evidence>
<feature type="binding site" evidence="1">
    <location>
        <position position="105"/>
    </location>
    <ligand>
        <name>Mg(2+)</name>
        <dbReference type="ChEBI" id="CHEBI:18420"/>
        <label>1</label>
        <note>catalytic</note>
    </ligand>
</feature>
<dbReference type="InterPro" id="IPR000760">
    <property type="entry name" value="Inositol_monophosphatase-like"/>
</dbReference>
<evidence type="ECO:0000313" key="2">
    <source>
        <dbReference type="EMBL" id="KIR62908.1"/>
    </source>
</evidence>
<name>A0A0D0VQ75_9ACTN</name>
<organism evidence="2 3">
    <name type="scientific">Micromonospora haikouensis</name>
    <dbReference type="NCBI Taxonomy" id="686309"/>
    <lineage>
        <taxon>Bacteria</taxon>
        <taxon>Bacillati</taxon>
        <taxon>Actinomycetota</taxon>
        <taxon>Actinomycetes</taxon>
        <taxon>Micromonosporales</taxon>
        <taxon>Micromonosporaceae</taxon>
        <taxon>Micromonospora</taxon>
    </lineage>
</organism>